<keyword evidence="4" id="KW-1003">Cell membrane</keyword>
<comment type="similarity">
    <text evidence="2">Belongs to the binding-protein-dependent transport system permease family. HisMQ subfamily.</text>
</comment>
<dbReference type="PANTHER" id="PTHR30614">
    <property type="entry name" value="MEMBRANE COMPONENT OF AMINO ACID ABC TRANSPORTER"/>
    <property type="match status" value="1"/>
</dbReference>
<dbReference type="InterPro" id="IPR043429">
    <property type="entry name" value="ArtM/GltK/GlnP/TcyL/YhdX-like"/>
</dbReference>
<evidence type="ECO:0000256" key="5">
    <source>
        <dbReference type="ARBA" id="ARBA00022692"/>
    </source>
</evidence>
<dbReference type="PANTHER" id="PTHR30614:SF37">
    <property type="entry name" value="AMINO-ACID ABC TRANSPORTER PERMEASE PROTEIN YHDX-RELATED"/>
    <property type="match status" value="1"/>
</dbReference>
<evidence type="ECO:0000256" key="6">
    <source>
        <dbReference type="ARBA" id="ARBA00022970"/>
    </source>
</evidence>
<dbReference type="EMBL" id="QKVK01000004">
    <property type="protein sequence ID" value="PZF76798.1"/>
    <property type="molecule type" value="Genomic_DNA"/>
</dbReference>
<proteinExistence type="inferred from homology"/>
<feature type="transmembrane region" description="Helical" evidence="9">
    <location>
        <begin position="215"/>
        <end position="241"/>
    </location>
</feature>
<evidence type="ECO:0000256" key="3">
    <source>
        <dbReference type="ARBA" id="ARBA00022448"/>
    </source>
</evidence>
<feature type="transmembrane region" description="Helical" evidence="9">
    <location>
        <begin position="89"/>
        <end position="113"/>
    </location>
</feature>
<feature type="transmembrane region" description="Helical" evidence="9">
    <location>
        <begin position="261"/>
        <end position="284"/>
    </location>
</feature>
<protein>
    <submittedName>
        <fullName evidence="11">Amino acid ABC transporter permease</fullName>
    </submittedName>
</protein>
<keyword evidence="8 9" id="KW-0472">Membrane</keyword>
<feature type="transmembrane region" description="Helical" evidence="9">
    <location>
        <begin position="20"/>
        <end position="38"/>
    </location>
</feature>
<keyword evidence="7 9" id="KW-1133">Transmembrane helix</keyword>
<evidence type="ECO:0000256" key="1">
    <source>
        <dbReference type="ARBA" id="ARBA00004429"/>
    </source>
</evidence>
<dbReference type="Pfam" id="PF00528">
    <property type="entry name" value="BPD_transp_1"/>
    <property type="match status" value="1"/>
</dbReference>
<dbReference type="GO" id="GO:0022857">
    <property type="term" value="F:transmembrane transporter activity"/>
    <property type="evidence" value="ECO:0007669"/>
    <property type="project" value="InterPro"/>
</dbReference>
<feature type="transmembrane region" description="Helical" evidence="9">
    <location>
        <begin position="125"/>
        <end position="145"/>
    </location>
</feature>
<dbReference type="InterPro" id="IPR010065">
    <property type="entry name" value="AA_ABC_transptr_permease_3TM"/>
</dbReference>
<keyword evidence="6" id="KW-0029">Amino-acid transport</keyword>
<dbReference type="Gene3D" id="1.10.3720.10">
    <property type="entry name" value="MetI-like"/>
    <property type="match status" value="1"/>
</dbReference>
<keyword evidence="12" id="KW-1185">Reference proteome</keyword>
<accession>A0A2W2B9S1</accession>
<comment type="caution">
    <text evidence="11">The sequence shown here is derived from an EMBL/GenBank/DDBJ whole genome shotgun (WGS) entry which is preliminary data.</text>
</comment>
<evidence type="ECO:0000256" key="4">
    <source>
        <dbReference type="ARBA" id="ARBA00022475"/>
    </source>
</evidence>
<dbReference type="GO" id="GO:0006865">
    <property type="term" value="P:amino acid transport"/>
    <property type="evidence" value="ECO:0007669"/>
    <property type="project" value="UniProtKB-KW"/>
</dbReference>
<comment type="subcellular location">
    <subcellularLocation>
        <location evidence="1">Cell inner membrane</location>
        <topology evidence="1">Multi-pass membrane protein</topology>
    </subcellularLocation>
    <subcellularLocation>
        <location evidence="9">Cell membrane</location>
        <topology evidence="9">Multi-pass membrane protein</topology>
    </subcellularLocation>
</comment>
<dbReference type="AlphaFoldDB" id="A0A2W2B9S1"/>
<feature type="transmembrane region" description="Helical" evidence="9">
    <location>
        <begin position="362"/>
        <end position="383"/>
    </location>
</feature>
<dbReference type="SUPFAM" id="SSF161098">
    <property type="entry name" value="MetI-like"/>
    <property type="match status" value="2"/>
</dbReference>
<dbReference type="InterPro" id="IPR035906">
    <property type="entry name" value="MetI-like_sf"/>
</dbReference>
<name>A0A2W2B9S1_9HYPH</name>
<evidence type="ECO:0000313" key="11">
    <source>
        <dbReference type="EMBL" id="PZF76798.1"/>
    </source>
</evidence>
<dbReference type="GO" id="GO:0043190">
    <property type="term" value="C:ATP-binding cassette (ABC) transporter complex"/>
    <property type="evidence" value="ECO:0007669"/>
    <property type="project" value="InterPro"/>
</dbReference>
<dbReference type="PROSITE" id="PS50928">
    <property type="entry name" value="ABC_TM1"/>
    <property type="match status" value="1"/>
</dbReference>
<evidence type="ECO:0000256" key="2">
    <source>
        <dbReference type="ARBA" id="ARBA00010072"/>
    </source>
</evidence>
<keyword evidence="5 9" id="KW-0812">Transmembrane</keyword>
<evidence type="ECO:0000256" key="9">
    <source>
        <dbReference type="RuleBase" id="RU363032"/>
    </source>
</evidence>
<dbReference type="Proteomes" id="UP000248795">
    <property type="component" value="Unassembled WGS sequence"/>
</dbReference>
<evidence type="ECO:0000313" key="12">
    <source>
        <dbReference type="Proteomes" id="UP000248795"/>
    </source>
</evidence>
<evidence type="ECO:0000259" key="10">
    <source>
        <dbReference type="PROSITE" id="PS50928"/>
    </source>
</evidence>
<gene>
    <name evidence="11" type="ORF">DK847_10010</name>
</gene>
<dbReference type="CDD" id="cd06261">
    <property type="entry name" value="TM_PBP2"/>
    <property type="match status" value="1"/>
</dbReference>
<dbReference type="RefSeq" id="WP_111198274.1">
    <property type="nucleotide sequence ID" value="NZ_QKVK01000004.1"/>
</dbReference>
<evidence type="ECO:0000256" key="8">
    <source>
        <dbReference type="ARBA" id="ARBA00023136"/>
    </source>
</evidence>
<sequence>MSLEATARPRRRPVWSSARWRGLALQALVLIALAAFFYDLALNTAANMATRHIVSGFDFLWRKAGFEVSFSLIPYSGEDSYARALMVGFFNTLLVSACGIVLATMLGLVIGLMRLSRNWLAARIATAYIEVMRNVPLLLQLFIWYRLVLTPLPQARDAITLGSASLSNKGLTLPAPVFGDGAWWSWVGFGVAAVAFWLLSGWNRRQREATGKSMPVWWLGALLLVALPVLFLFAAGWPLSFEHPVRSNFGFRGGMTLVPEFMALLLALSIYTAAFIAEAVRAGVMAVSRGQGEAAAALGLKPRLAMRLVVLPQALRVIIPPLTSQYLNLTKNSSLAVAIGYPDLVSTGGTILGQTGQAIEVVTIWMVVYLSLSLLTSAFMNWFNARHRLVGR</sequence>
<dbReference type="NCBIfam" id="TIGR01726">
    <property type="entry name" value="HEQRo_perm_3TM"/>
    <property type="match status" value="1"/>
</dbReference>
<keyword evidence="3 9" id="KW-0813">Transport</keyword>
<feature type="domain" description="ABC transmembrane type-1" evidence="10">
    <location>
        <begin position="89"/>
        <end position="380"/>
    </location>
</feature>
<evidence type="ECO:0000256" key="7">
    <source>
        <dbReference type="ARBA" id="ARBA00022989"/>
    </source>
</evidence>
<feature type="transmembrane region" description="Helical" evidence="9">
    <location>
        <begin position="183"/>
        <end position="203"/>
    </location>
</feature>
<organism evidence="11 12">
    <name type="scientific">Aestuariivirga litoralis</name>
    <dbReference type="NCBI Taxonomy" id="2650924"/>
    <lineage>
        <taxon>Bacteria</taxon>
        <taxon>Pseudomonadati</taxon>
        <taxon>Pseudomonadota</taxon>
        <taxon>Alphaproteobacteria</taxon>
        <taxon>Hyphomicrobiales</taxon>
        <taxon>Aestuariivirgaceae</taxon>
        <taxon>Aestuariivirga</taxon>
    </lineage>
</organism>
<reference evidence="12" key="1">
    <citation type="submission" date="2018-06" db="EMBL/GenBank/DDBJ databases">
        <title>Aestuariibacter litoralis strain KCTC 52945T.</title>
        <authorList>
            <person name="Li X."/>
            <person name="Salam N."/>
            <person name="Li J.-L."/>
            <person name="Chen Y.-M."/>
            <person name="Yang Z.-W."/>
            <person name="Zhang L.-Y."/>
            <person name="Han M.-X."/>
            <person name="Xiao M."/>
            <person name="Li W.-J."/>
        </authorList>
    </citation>
    <scope>NUCLEOTIDE SEQUENCE [LARGE SCALE GENOMIC DNA]</scope>
    <source>
        <strain evidence="12">KCTC 52945</strain>
    </source>
</reference>
<dbReference type="InterPro" id="IPR000515">
    <property type="entry name" value="MetI-like"/>
</dbReference>